<keyword evidence="2" id="KW-1185">Reference proteome</keyword>
<gene>
    <name evidence="1" type="ORF">JHL16_24720</name>
</gene>
<proteinExistence type="predicted"/>
<protein>
    <submittedName>
        <fullName evidence="1">ABC transporter ATP-binding protein</fullName>
    </submittedName>
</protein>
<organism evidence="1 2">
    <name type="scientific">Taklimakanibacter albus</name>
    <dbReference type="NCBI Taxonomy" id="2800327"/>
    <lineage>
        <taxon>Bacteria</taxon>
        <taxon>Pseudomonadati</taxon>
        <taxon>Pseudomonadota</taxon>
        <taxon>Alphaproteobacteria</taxon>
        <taxon>Hyphomicrobiales</taxon>
        <taxon>Aestuariivirgaceae</taxon>
        <taxon>Taklimakanibacter</taxon>
    </lineage>
</organism>
<comment type="caution">
    <text evidence="1">The sequence shown here is derived from an EMBL/GenBank/DDBJ whole genome shotgun (WGS) entry which is preliminary data.</text>
</comment>
<keyword evidence="1" id="KW-0547">Nucleotide-binding</keyword>
<evidence type="ECO:0000313" key="1">
    <source>
        <dbReference type="EMBL" id="MBK1869587.1"/>
    </source>
</evidence>
<dbReference type="Proteomes" id="UP000616151">
    <property type="component" value="Unassembled WGS sequence"/>
</dbReference>
<evidence type="ECO:0000313" key="2">
    <source>
        <dbReference type="Proteomes" id="UP000616151"/>
    </source>
</evidence>
<sequence length="334" mass="36188">MIETPLLSVTSLHKSFAGRASLVGLLQGKPARRLTALDDVSLTLGRNEVLGIVGESGSGKSTIARCITRLEKPDRGEITFAGQDVWQARGAKLRGIRKDLQMIYQDPYGALNPRMSIGRAIAEPALVHGLIGKDGARALAYELLDRVGLPRSVAELTPRALSGGQRQRVAIARALALKPRVIIADEAVSALDASVQAQILNLFGELMRDLSLSMIFISHQLSVIAHLADRVAVMYLGRIVETGATADVFARPRHPYTAALLKAHPHLEARRSQTPALAGEIPSAYAIPEGCRFNTRCRYAETRCRLSDPPAAAFAHGHEAWCHVLPDLETHTDI</sequence>
<accession>A0ACC5RAE5</accession>
<name>A0ACC5RAE5_9HYPH</name>
<dbReference type="EMBL" id="JAENHL010000008">
    <property type="protein sequence ID" value="MBK1869587.1"/>
    <property type="molecule type" value="Genomic_DNA"/>
</dbReference>
<reference evidence="1" key="1">
    <citation type="submission" date="2021-01" db="EMBL/GenBank/DDBJ databases">
        <authorList>
            <person name="Sun Q."/>
        </authorList>
    </citation>
    <scope>NUCLEOTIDE SEQUENCE</scope>
    <source>
        <strain evidence="1">YIM B02566</strain>
    </source>
</reference>
<keyword evidence="1" id="KW-0067">ATP-binding</keyword>